<evidence type="ECO:0000256" key="1">
    <source>
        <dbReference type="SAM" id="Coils"/>
    </source>
</evidence>
<proteinExistence type="predicted"/>
<dbReference type="AlphaFoldDB" id="A0A4Q5AXT3"/>
<sequence>MTTTCDLNVDWNKCSNCVRFKERIKDAEEASRAASANLDRAYAEYREDVAAGRACIATPRQRAWSSYLDDLEMEQSLAFSHWREAIDTWAASINEHHRLHEDRQQETEEDDVLRDAVRAIEHGGTIQIRGEWDFGYRHGRRAALRELRELRELLDDMIASIDDDTEEGV</sequence>
<dbReference type="RefSeq" id="WP_129914322.1">
    <property type="nucleotide sequence ID" value="NZ_RYUY01000004.1"/>
</dbReference>
<dbReference type="Proteomes" id="UP000293208">
    <property type="component" value="Unassembled WGS sequence"/>
</dbReference>
<gene>
    <name evidence="2" type="ORF">PG2001B_1093</name>
</gene>
<evidence type="ECO:0000313" key="3">
    <source>
        <dbReference type="Proteomes" id="UP000293208"/>
    </source>
</evidence>
<protein>
    <submittedName>
        <fullName evidence="2">Uncharacterized protein</fullName>
    </submittedName>
</protein>
<comment type="caution">
    <text evidence="2">The sequence shown here is derived from an EMBL/GenBank/DDBJ whole genome shotgun (WGS) entry which is preliminary data.</text>
</comment>
<keyword evidence="1" id="KW-0175">Coiled coil</keyword>
<dbReference type="EMBL" id="RYUY01000004">
    <property type="protein sequence ID" value="RYQ39352.1"/>
    <property type="molecule type" value="Genomic_DNA"/>
</dbReference>
<evidence type="ECO:0000313" key="2">
    <source>
        <dbReference type="EMBL" id="RYQ39352.1"/>
    </source>
</evidence>
<organism evidence="2 3">
    <name type="scientific">Bifidobacterium pseudolongum subsp. globosum</name>
    <dbReference type="NCBI Taxonomy" id="1690"/>
    <lineage>
        <taxon>Bacteria</taxon>
        <taxon>Bacillati</taxon>
        <taxon>Actinomycetota</taxon>
        <taxon>Actinomycetes</taxon>
        <taxon>Bifidobacteriales</taxon>
        <taxon>Bifidobacteriaceae</taxon>
        <taxon>Bifidobacterium</taxon>
    </lineage>
</organism>
<name>A0A4Q5AXT3_9BIFI</name>
<reference evidence="2 3" key="1">
    <citation type="submission" date="2018-12" db="EMBL/GenBank/DDBJ databases">
        <title>Unveiling genomic diversity among members of the Bifidobacterium pseudolongum species, a widely distributed gut commensal of the animal kingdom.</title>
        <authorList>
            <person name="Lugli G.A."/>
            <person name="Duranti S."/>
            <person name="Albert K."/>
            <person name="Mancabelli L."/>
            <person name="Napoli S."/>
            <person name="Viappiani A."/>
            <person name="Anzalone R."/>
            <person name="Longhi G."/>
            <person name="Milani C."/>
            <person name="Turroni F."/>
            <person name="Alessandri G."/>
            <person name="Sela D.A."/>
            <person name="Van Sinderen D."/>
            <person name="Ventura M."/>
        </authorList>
    </citation>
    <scope>NUCLEOTIDE SEQUENCE [LARGE SCALE GENOMIC DNA]</scope>
    <source>
        <strain evidence="2 3">2001B</strain>
    </source>
</reference>
<accession>A0A4Q5AXT3</accession>
<feature type="coiled-coil region" evidence="1">
    <location>
        <begin position="140"/>
        <end position="167"/>
    </location>
</feature>